<proteinExistence type="predicted"/>
<evidence type="ECO:0000313" key="1">
    <source>
        <dbReference type="EMBL" id="KAL2751652.1"/>
    </source>
</evidence>
<evidence type="ECO:0000313" key="2">
    <source>
        <dbReference type="Proteomes" id="UP001607303"/>
    </source>
</evidence>
<organism evidence="1 2">
    <name type="scientific">Vespula maculifrons</name>
    <name type="common">Eastern yellow jacket</name>
    <name type="synonym">Wasp</name>
    <dbReference type="NCBI Taxonomy" id="7453"/>
    <lineage>
        <taxon>Eukaryota</taxon>
        <taxon>Metazoa</taxon>
        <taxon>Ecdysozoa</taxon>
        <taxon>Arthropoda</taxon>
        <taxon>Hexapoda</taxon>
        <taxon>Insecta</taxon>
        <taxon>Pterygota</taxon>
        <taxon>Neoptera</taxon>
        <taxon>Endopterygota</taxon>
        <taxon>Hymenoptera</taxon>
        <taxon>Apocrita</taxon>
        <taxon>Aculeata</taxon>
        <taxon>Vespoidea</taxon>
        <taxon>Vespidae</taxon>
        <taxon>Vespinae</taxon>
        <taxon>Vespula</taxon>
    </lineage>
</organism>
<sequence>MKLDIQPSSHFLYIHLAIKISLEEQEISKQTSRRCPQRSVFCPSCWK</sequence>
<comment type="caution">
    <text evidence="1">The sequence shown here is derived from an EMBL/GenBank/DDBJ whole genome shotgun (WGS) entry which is preliminary data.</text>
</comment>
<name>A0ABD2D2U7_VESMC</name>
<gene>
    <name evidence="1" type="ORF">V1477_000128</name>
</gene>
<protein>
    <submittedName>
        <fullName evidence="1">Uncharacterized protein</fullName>
    </submittedName>
</protein>
<keyword evidence="2" id="KW-1185">Reference proteome</keyword>
<dbReference type="Proteomes" id="UP001607303">
    <property type="component" value="Unassembled WGS sequence"/>
</dbReference>
<dbReference type="AlphaFoldDB" id="A0ABD2D2U7"/>
<reference evidence="1 2" key="1">
    <citation type="journal article" date="2024" name="Ann. Entomol. Soc. Am.">
        <title>Genomic analyses of the southern and eastern yellowjacket wasps (Hymenoptera: Vespidae) reveal evolutionary signatures of social life.</title>
        <authorList>
            <person name="Catto M.A."/>
            <person name="Caine P.B."/>
            <person name="Orr S.E."/>
            <person name="Hunt B.G."/>
            <person name="Goodisman M.A.D."/>
        </authorList>
    </citation>
    <scope>NUCLEOTIDE SEQUENCE [LARGE SCALE GENOMIC DNA]</scope>
    <source>
        <strain evidence="1">232</strain>
        <tissue evidence="1">Head and thorax</tissue>
    </source>
</reference>
<dbReference type="EMBL" id="JAYRBN010000002">
    <property type="protein sequence ID" value="KAL2751652.1"/>
    <property type="molecule type" value="Genomic_DNA"/>
</dbReference>
<accession>A0ABD2D2U7</accession>